<evidence type="ECO:0000313" key="6">
    <source>
        <dbReference type="EMBL" id="EKC47390.1"/>
    </source>
</evidence>
<comment type="caution">
    <text evidence="6">The sequence shown here is derived from an EMBL/GenBank/DDBJ whole genome shotgun (WGS) entry which is preliminary data.</text>
</comment>
<gene>
    <name evidence="6" type="ORF">OBE_15736</name>
</gene>
<protein>
    <submittedName>
        <fullName evidence="6">Cell wall teichoic acid glycosylation protein GtcA</fullName>
    </submittedName>
</protein>
<proteinExistence type="predicted"/>
<dbReference type="Pfam" id="PF04138">
    <property type="entry name" value="GtrA_DPMS_TM"/>
    <property type="match status" value="1"/>
</dbReference>
<evidence type="ECO:0000256" key="4">
    <source>
        <dbReference type="ARBA" id="ARBA00023136"/>
    </source>
</evidence>
<dbReference type="EMBL" id="AJWZ01010812">
    <property type="protein sequence ID" value="EKC47390.1"/>
    <property type="molecule type" value="Genomic_DNA"/>
</dbReference>
<evidence type="ECO:0000256" key="1">
    <source>
        <dbReference type="ARBA" id="ARBA00004141"/>
    </source>
</evidence>
<dbReference type="GO" id="GO:0000271">
    <property type="term" value="P:polysaccharide biosynthetic process"/>
    <property type="evidence" value="ECO:0007669"/>
    <property type="project" value="InterPro"/>
</dbReference>
<comment type="subcellular location">
    <subcellularLocation>
        <location evidence="1">Membrane</location>
        <topology evidence="1">Multi-pass membrane protein</topology>
    </subcellularLocation>
</comment>
<feature type="non-terminal residue" evidence="6">
    <location>
        <position position="103"/>
    </location>
</feature>
<accession>K1S0W5</accession>
<keyword evidence="2" id="KW-0812">Transmembrane</keyword>
<evidence type="ECO:0000259" key="5">
    <source>
        <dbReference type="Pfam" id="PF04138"/>
    </source>
</evidence>
<feature type="domain" description="GtrA/DPMS transmembrane" evidence="5">
    <location>
        <begin position="3"/>
        <end position="90"/>
    </location>
</feature>
<name>K1S0W5_9ZZZZ</name>
<keyword evidence="3" id="KW-1133">Transmembrane helix</keyword>
<dbReference type="AlphaFoldDB" id="K1S0W5"/>
<dbReference type="InterPro" id="IPR007267">
    <property type="entry name" value="GtrA_DPMS_TM"/>
</dbReference>
<reference evidence="6" key="1">
    <citation type="journal article" date="2013" name="Environ. Microbiol.">
        <title>Microbiota from the distal guts of lean and obese adolescents exhibit partial functional redundancy besides clear differences in community structure.</title>
        <authorList>
            <person name="Ferrer M."/>
            <person name="Ruiz A."/>
            <person name="Lanza F."/>
            <person name="Haange S.B."/>
            <person name="Oberbach A."/>
            <person name="Till H."/>
            <person name="Bargiela R."/>
            <person name="Campoy C."/>
            <person name="Segura M.T."/>
            <person name="Richter M."/>
            <person name="von Bergen M."/>
            <person name="Seifert J."/>
            <person name="Suarez A."/>
        </authorList>
    </citation>
    <scope>NUCLEOTIDE SEQUENCE</scope>
</reference>
<evidence type="ECO:0000256" key="2">
    <source>
        <dbReference type="ARBA" id="ARBA00022692"/>
    </source>
</evidence>
<keyword evidence="4" id="KW-0472">Membrane</keyword>
<dbReference type="GO" id="GO:0016020">
    <property type="term" value="C:membrane"/>
    <property type="evidence" value="ECO:0007669"/>
    <property type="project" value="UniProtKB-SubCell"/>
</dbReference>
<evidence type="ECO:0000256" key="3">
    <source>
        <dbReference type="ARBA" id="ARBA00022989"/>
    </source>
</evidence>
<sequence>MNLVLFAVFQAVLGTGFATGIGNVLDNIICILFAYWTNRTFVFRSKNSGQAALAEFGQFVACRIGTMVMDQVIIWLGVSVLAPHVAFATANADLWAMGVKLFS</sequence>
<organism evidence="6">
    <name type="scientific">human gut metagenome</name>
    <dbReference type="NCBI Taxonomy" id="408170"/>
    <lineage>
        <taxon>unclassified sequences</taxon>
        <taxon>metagenomes</taxon>
        <taxon>organismal metagenomes</taxon>
    </lineage>
</organism>